<dbReference type="AlphaFoldDB" id="A0AB73C595"/>
<evidence type="ECO:0000313" key="1">
    <source>
        <dbReference type="EMBL" id="KDE73393.1"/>
    </source>
</evidence>
<gene>
    <name evidence="1" type="ORF">FUSO8_01640</name>
</gene>
<evidence type="ECO:0008006" key="3">
    <source>
        <dbReference type="Google" id="ProtNLM"/>
    </source>
</evidence>
<comment type="caution">
    <text evidence="1">The sequence shown here is derived from an EMBL/GenBank/DDBJ whole genome shotgun (WGS) entry which is preliminary data.</text>
</comment>
<sequence length="181" mass="20378">MTDSIFFDTDCICAFLWINEESLLEKMFPGKIVIPKEVYNEIDRPTISHLKTRIDQLIANGSAIVMSMDISSEEYALYRELTTDSGRNKVIGSGEAASISLAKKHNGVLGSNHLRDVSYYINKYSLKNVTTGDILVEAFQKGLITEQEGNTIWTSMLKKKRKIGANSFTEFLQRSKPDNSK</sequence>
<dbReference type="RefSeq" id="WP_035905124.1">
    <property type="nucleotide sequence ID" value="NZ_JAAH01000010.1"/>
</dbReference>
<reference evidence="1 2" key="1">
    <citation type="submission" date="2014-01" db="EMBL/GenBank/DDBJ databases">
        <title>Comparative genomics of Fusobacterium necrophorum wild isolates.</title>
        <authorList>
            <person name="Kittichotirat W."/>
            <person name="Bumgarner R.E."/>
            <person name="Lawrence P."/>
        </authorList>
    </citation>
    <scope>NUCLEOTIDE SEQUENCE [LARGE SCALE GENOMIC DNA]</scope>
    <source>
        <strain evidence="1 2">DJ-2</strain>
    </source>
</reference>
<evidence type="ECO:0000313" key="2">
    <source>
        <dbReference type="Proteomes" id="UP000027058"/>
    </source>
</evidence>
<organism evidence="1 2">
    <name type="scientific">Fusobacterium necrophorum DJ-2</name>
    <dbReference type="NCBI Taxonomy" id="1441737"/>
    <lineage>
        <taxon>Bacteria</taxon>
        <taxon>Fusobacteriati</taxon>
        <taxon>Fusobacteriota</taxon>
        <taxon>Fusobacteriia</taxon>
        <taxon>Fusobacteriales</taxon>
        <taxon>Fusobacteriaceae</taxon>
        <taxon>Fusobacterium</taxon>
    </lineage>
</organism>
<name>A0AB73C595_9FUSO</name>
<dbReference type="Proteomes" id="UP000027058">
    <property type="component" value="Unassembled WGS sequence"/>
</dbReference>
<protein>
    <recommendedName>
        <fullName evidence="3">PIN domain-containing protein</fullName>
    </recommendedName>
</protein>
<dbReference type="Pfam" id="PF11848">
    <property type="entry name" value="DUF3368"/>
    <property type="match status" value="1"/>
</dbReference>
<dbReference type="EMBL" id="JAAH01000010">
    <property type="protein sequence ID" value="KDE73393.1"/>
    <property type="molecule type" value="Genomic_DNA"/>
</dbReference>
<proteinExistence type="predicted"/>
<accession>A0AB73C595</accession>
<dbReference type="InterPro" id="IPR021799">
    <property type="entry name" value="PIN-like_prokaryotic"/>
</dbReference>